<evidence type="ECO:0000313" key="3">
    <source>
        <dbReference type="EMBL" id="ATX76926.1"/>
    </source>
</evidence>
<keyword evidence="4" id="KW-1185">Reference proteome</keyword>
<evidence type="ECO:0000256" key="2">
    <source>
        <dbReference type="SAM" id="SignalP"/>
    </source>
</evidence>
<feature type="region of interest" description="Disordered" evidence="1">
    <location>
        <begin position="88"/>
        <end position="121"/>
    </location>
</feature>
<dbReference type="EMBL" id="CP011797">
    <property type="protein sequence ID" value="ATX76926.1"/>
    <property type="molecule type" value="Genomic_DNA"/>
</dbReference>
<name>A0A2K8KVY8_9GAMM</name>
<keyword evidence="2" id="KW-0732">Signal</keyword>
<sequence>MQLKSSQLKLSMLALASGSLLSAVGASAAEGTDWQAEAAVLYYGELDRVTALEPVINLKRIWSPEQIASATLVLDTLGGASHNGAAVVDSPQTFAGSSGSYAASSDEGDDDDDDDDDGGEQTFAAGEVPLISGFEDFRMALDLAYTQPLNTPLNTISVGTALSKEEDYLSIGVNGGLAAELFSRNTKVSVSGAAAYDRIAPEDGIPQILGDSLTAASTLNSADKWVGEYTLGLTQVINKISIVQLNYNSGKSSGYHTDPYKIISRLDSAGVPVDYLNESRPEQRAKQSLYSALKVALGTHSLTASYRYYWDDWSVVAKTSDALLRFNLSERLYLEGHGRWHQQTKADFYQLWLAEAEVPDYASADHRLGDLQTQTLGLNMGYQFSDNQAVTFRTEWYHQSDPVTGNKAAQMDAVISQLGFKMVF</sequence>
<reference evidence="3 4" key="1">
    <citation type="journal article" date="2017" name="Environ. Microbiol.">
        <title>Genomic and physiological analyses of 'Reinekea forsetii' reveal a versatile opportunistic lifestyle during spring algae blooms.</title>
        <authorList>
            <person name="Avci B."/>
            <person name="Hahnke R.L."/>
            <person name="Chafee M."/>
            <person name="Fischer T."/>
            <person name="Gruber-Vodicka H."/>
            <person name="Tegetmeyer H.E."/>
            <person name="Harder J."/>
            <person name="Fuchs B.M."/>
            <person name="Amann R.I."/>
            <person name="Teeling H."/>
        </authorList>
    </citation>
    <scope>NUCLEOTIDE SEQUENCE [LARGE SCALE GENOMIC DNA]</scope>
    <source>
        <strain evidence="3 4">Hel1_31_D35</strain>
    </source>
</reference>
<dbReference type="Pfam" id="PF12094">
    <property type="entry name" value="DUF3570"/>
    <property type="match status" value="1"/>
</dbReference>
<proteinExistence type="predicted"/>
<dbReference type="AlphaFoldDB" id="A0A2K8KVY8"/>
<feature type="compositionally biased region" description="Acidic residues" evidence="1">
    <location>
        <begin position="106"/>
        <end position="119"/>
    </location>
</feature>
<dbReference type="InterPro" id="IPR021953">
    <property type="entry name" value="DUF3570"/>
</dbReference>
<feature type="compositionally biased region" description="Low complexity" evidence="1">
    <location>
        <begin position="95"/>
        <end position="105"/>
    </location>
</feature>
<feature type="chain" id="PRO_5014804222" description="DUF3570 domain-containing protein" evidence="2">
    <location>
        <begin position="29"/>
        <end position="424"/>
    </location>
</feature>
<protein>
    <recommendedName>
        <fullName evidence="5">DUF3570 domain-containing protein</fullName>
    </recommendedName>
</protein>
<dbReference type="Proteomes" id="UP000229757">
    <property type="component" value="Chromosome"/>
</dbReference>
<dbReference type="RefSeq" id="WP_100257229.1">
    <property type="nucleotide sequence ID" value="NZ_CP011797.1"/>
</dbReference>
<organism evidence="3 4">
    <name type="scientific">Reinekea forsetii</name>
    <dbReference type="NCBI Taxonomy" id="1336806"/>
    <lineage>
        <taxon>Bacteria</taxon>
        <taxon>Pseudomonadati</taxon>
        <taxon>Pseudomonadota</taxon>
        <taxon>Gammaproteobacteria</taxon>
        <taxon>Oceanospirillales</taxon>
        <taxon>Saccharospirillaceae</taxon>
        <taxon>Reinekea</taxon>
    </lineage>
</organism>
<evidence type="ECO:0000256" key="1">
    <source>
        <dbReference type="SAM" id="MobiDB-lite"/>
    </source>
</evidence>
<dbReference type="OrthoDB" id="5450709at2"/>
<dbReference type="KEGG" id="rfo:REIFOR_01788"/>
<feature type="signal peptide" evidence="2">
    <location>
        <begin position="1"/>
        <end position="28"/>
    </location>
</feature>
<evidence type="ECO:0008006" key="5">
    <source>
        <dbReference type="Google" id="ProtNLM"/>
    </source>
</evidence>
<gene>
    <name evidence="3" type="ORF">REIFOR_01788</name>
</gene>
<accession>A0A2K8KVY8</accession>
<evidence type="ECO:0000313" key="4">
    <source>
        <dbReference type="Proteomes" id="UP000229757"/>
    </source>
</evidence>